<feature type="domain" description="GATA-type" evidence="3">
    <location>
        <begin position="173"/>
        <end position="234"/>
    </location>
</feature>
<dbReference type="CDD" id="cd00202">
    <property type="entry name" value="ZnF_GATA"/>
    <property type="match status" value="1"/>
</dbReference>
<feature type="compositionally biased region" description="Basic and acidic residues" evidence="2">
    <location>
        <begin position="112"/>
        <end position="124"/>
    </location>
</feature>
<dbReference type="InParanoid" id="A0A0C3NRL7"/>
<feature type="region of interest" description="Disordered" evidence="2">
    <location>
        <begin position="1"/>
        <end position="143"/>
    </location>
</feature>
<gene>
    <name evidence="4" type="ORF">M404DRAFT_145615</name>
</gene>
<feature type="compositionally biased region" description="Basic and acidic residues" evidence="2">
    <location>
        <begin position="91"/>
        <end position="103"/>
    </location>
</feature>
<evidence type="ECO:0000256" key="2">
    <source>
        <dbReference type="SAM" id="MobiDB-lite"/>
    </source>
</evidence>
<name>A0A0C3NRL7_PISTI</name>
<dbReference type="Gene3D" id="3.30.50.10">
    <property type="entry name" value="Erythroid Transcription Factor GATA-1, subunit A"/>
    <property type="match status" value="1"/>
</dbReference>
<keyword evidence="1" id="KW-0479">Metal-binding</keyword>
<reference evidence="4 5" key="1">
    <citation type="submission" date="2014-04" db="EMBL/GenBank/DDBJ databases">
        <authorList>
            <consortium name="DOE Joint Genome Institute"/>
            <person name="Kuo A."/>
            <person name="Kohler A."/>
            <person name="Costa M.D."/>
            <person name="Nagy L.G."/>
            <person name="Floudas D."/>
            <person name="Copeland A."/>
            <person name="Barry K.W."/>
            <person name="Cichocki N."/>
            <person name="Veneault-Fourrey C."/>
            <person name="LaButti K."/>
            <person name="Lindquist E.A."/>
            <person name="Lipzen A."/>
            <person name="Lundell T."/>
            <person name="Morin E."/>
            <person name="Murat C."/>
            <person name="Sun H."/>
            <person name="Tunlid A."/>
            <person name="Henrissat B."/>
            <person name="Grigoriev I.V."/>
            <person name="Hibbett D.S."/>
            <person name="Martin F."/>
            <person name="Nordberg H.P."/>
            <person name="Cantor M.N."/>
            <person name="Hua S.X."/>
        </authorList>
    </citation>
    <scope>NUCLEOTIDE SEQUENCE [LARGE SCALE GENOMIC DNA]</scope>
    <source>
        <strain evidence="4 5">Marx 270</strain>
    </source>
</reference>
<dbReference type="OrthoDB" id="515401at2759"/>
<dbReference type="HOGENOM" id="CLU_046447_0_0_1"/>
<evidence type="ECO:0000313" key="4">
    <source>
        <dbReference type="EMBL" id="KIO03510.1"/>
    </source>
</evidence>
<dbReference type="GO" id="GO:0006355">
    <property type="term" value="P:regulation of DNA-templated transcription"/>
    <property type="evidence" value="ECO:0007669"/>
    <property type="project" value="InterPro"/>
</dbReference>
<feature type="compositionally biased region" description="Polar residues" evidence="2">
    <location>
        <begin position="239"/>
        <end position="251"/>
    </location>
</feature>
<feature type="compositionally biased region" description="Low complexity" evidence="2">
    <location>
        <begin position="41"/>
        <end position="62"/>
    </location>
</feature>
<evidence type="ECO:0000313" key="5">
    <source>
        <dbReference type="Proteomes" id="UP000054217"/>
    </source>
</evidence>
<feature type="compositionally biased region" description="Basic and acidic residues" evidence="2">
    <location>
        <begin position="15"/>
        <end position="27"/>
    </location>
</feature>
<sequence>MPHRIDSSPTTMSSHRREYDYSYDHSYRRPSPPPIATLTHSPSLSVSSVDRSSVSSPVPRRSPTIRPLDSHSSYSDPYYTQDHSARQSRPYPHDPVRDSERSSHSYSYAPRTHPDHRYSHDNTHAYHTPSPYTSALSHGSLGTRDAGSLSYPLPGQNNYSIVHTDDAATKLSDRVRRRCFNCCTTDTSTWRRSNLSPGKVLCNKCGLFERTHGRPRPDQFPHRRGPLATTTMPRPKSPPQSTQLPPISTHVTLPPYHYSHPSIAPLTSIPDSRKPHHSNQLPEIQSWIDAPTPRTSAVSMSSSYPPPSSDHRNGHAHGHGHDHLLPLRPRSPARMQHHVDMRSSSVHEAVA</sequence>
<accession>A0A0C3NRL7</accession>
<feature type="region of interest" description="Disordered" evidence="2">
    <location>
        <begin position="213"/>
        <end position="328"/>
    </location>
</feature>
<protein>
    <recommendedName>
        <fullName evidence="3">GATA-type domain-containing protein</fullName>
    </recommendedName>
</protein>
<dbReference type="STRING" id="870435.A0A0C3NRL7"/>
<dbReference type="InterPro" id="IPR000679">
    <property type="entry name" value="Znf_GATA"/>
</dbReference>
<keyword evidence="1" id="KW-0863">Zinc-finger</keyword>
<dbReference type="GO" id="GO:0008270">
    <property type="term" value="F:zinc ion binding"/>
    <property type="evidence" value="ECO:0007669"/>
    <property type="project" value="UniProtKB-KW"/>
</dbReference>
<dbReference type="SMART" id="SM00401">
    <property type="entry name" value="ZnF_GATA"/>
    <property type="match status" value="1"/>
</dbReference>
<feature type="compositionally biased region" description="Basic and acidic residues" evidence="2">
    <location>
        <begin position="309"/>
        <end position="325"/>
    </location>
</feature>
<keyword evidence="5" id="KW-1185">Reference proteome</keyword>
<dbReference type="PROSITE" id="PS50114">
    <property type="entry name" value="GATA_ZN_FINGER_2"/>
    <property type="match status" value="1"/>
</dbReference>
<organism evidence="4 5">
    <name type="scientific">Pisolithus tinctorius Marx 270</name>
    <dbReference type="NCBI Taxonomy" id="870435"/>
    <lineage>
        <taxon>Eukaryota</taxon>
        <taxon>Fungi</taxon>
        <taxon>Dikarya</taxon>
        <taxon>Basidiomycota</taxon>
        <taxon>Agaricomycotina</taxon>
        <taxon>Agaricomycetes</taxon>
        <taxon>Agaricomycetidae</taxon>
        <taxon>Boletales</taxon>
        <taxon>Sclerodermatineae</taxon>
        <taxon>Pisolithaceae</taxon>
        <taxon>Pisolithus</taxon>
    </lineage>
</organism>
<dbReference type="Pfam" id="PF00320">
    <property type="entry name" value="GATA"/>
    <property type="match status" value="1"/>
</dbReference>
<dbReference type="AlphaFoldDB" id="A0A0C3NRL7"/>
<keyword evidence="1" id="KW-0862">Zinc</keyword>
<reference evidence="5" key="2">
    <citation type="submission" date="2015-01" db="EMBL/GenBank/DDBJ databases">
        <title>Evolutionary Origins and Diversification of the Mycorrhizal Mutualists.</title>
        <authorList>
            <consortium name="DOE Joint Genome Institute"/>
            <consortium name="Mycorrhizal Genomics Consortium"/>
            <person name="Kohler A."/>
            <person name="Kuo A."/>
            <person name="Nagy L.G."/>
            <person name="Floudas D."/>
            <person name="Copeland A."/>
            <person name="Barry K.W."/>
            <person name="Cichocki N."/>
            <person name="Veneault-Fourrey C."/>
            <person name="LaButti K."/>
            <person name="Lindquist E.A."/>
            <person name="Lipzen A."/>
            <person name="Lundell T."/>
            <person name="Morin E."/>
            <person name="Murat C."/>
            <person name="Riley R."/>
            <person name="Ohm R."/>
            <person name="Sun H."/>
            <person name="Tunlid A."/>
            <person name="Henrissat B."/>
            <person name="Grigoriev I.V."/>
            <person name="Hibbett D.S."/>
            <person name="Martin F."/>
        </authorList>
    </citation>
    <scope>NUCLEOTIDE SEQUENCE [LARGE SCALE GENOMIC DNA]</scope>
    <source>
        <strain evidence="5">Marx 270</strain>
    </source>
</reference>
<evidence type="ECO:0000256" key="1">
    <source>
        <dbReference type="PROSITE-ProRule" id="PRU00094"/>
    </source>
</evidence>
<dbReference type="InterPro" id="IPR013088">
    <property type="entry name" value="Znf_NHR/GATA"/>
</dbReference>
<dbReference type="EMBL" id="KN831976">
    <property type="protein sequence ID" value="KIO03510.1"/>
    <property type="molecule type" value="Genomic_DNA"/>
</dbReference>
<dbReference type="GO" id="GO:0043565">
    <property type="term" value="F:sequence-specific DNA binding"/>
    <property type="evidence" value="ECO:0007669"/>
    <property type="project" value="InterPro"/>
</dbReference>
<dbReference type="SUPFAM" id="SSF57716">
    <property type="entry name" value="Glucocorticoid receptor-like (DNA-binding domain)"/>
    <property type="match status" value="1"/>
</dbReference>
<proteinExistence type="predicted"/>
<evidence type="ECO:0000259" key="3">
    <source>
        <dbReference type="PROSITE" id="PS50114"/>
    </source>
</evidence>
<dbReference type="Proteomes" id="UP000054217">
    <property type="component" value="Unassembled WGS sequence"/>
</dbReference>